<evidence type="ECO:0000256" key="2">
    <source>
        <dbReference type="ARBA" id="ARBA00022670"/>
    </source>
</evidence>
<name>A0A6A7BAB1_9PLEO</name>
<accession>A0A6A7BAB1</accession>
<evidence type="ECO:0000256" key="5">
    <source>
        <dbReference type="ARBA" id="ARBA00023180"/>
    </source>
</evidence>
<dbReference type="GO" id="GO:0008239">
    <property type="term" value="F:dipeptidyl-peptidase activity"/>
    <property type="evidence" value="ECO:0007669"/>
    <property type="project" value="TreeGrafter"/>
</dbReference>
<dbReference type="GO" id="GO:0006508">
    <property type="term" value="P:proteolysis"/>
    <property type="evidence" value="ECO:0007669"/>
    <property type="project" value="UniProtKB-KW"/>
</dbReference>
<sequence>MRSSTSIPAIVLALLQATNALNAVVQRKFNLLADMGYNPDGTPMDLEIPSLEISSLNSLKVKTSSSSTSTSIAAAAVSEEIVPEYVTLPLDNFHASKGHDASYEGTFNNRYWVAESGYKPGGPVFVYDVGEDDAEPSASFFIQNERSFFKQIVDEFGGIGLVWEHRFCKWELNSRTHKLDTPPEIFRYLNTEQSLADLERFAKQFSRPNINYTLTPDKTPWVFVGGSYSGMRAAFMRNMYPDTIYASYASSAPVQASIDQSFYFDPIWHGMHAKGFGNCSKDIRGAVRYMDRIMDTDQAAAAKLKEQFLGLGAANNSHATFADALTTIFYLWQSYGVEGGELGLRRFCDWIETDPKTNATAPAEGFAKSKGAKFTVARWATYPYFTDGVNEYMETECSGKADATGNCDLNRRVTDPASISWSWQYCTQWGYFQSANLGPNQLVSKYNSLLHQHDICHRQFPTAPRSLLPEWPLVDHTNRVFGGWSIRPSNTYWSNGEFDPWRTLSPASAEPFAPKVNVFSDPVPQCGRKQSRDEVFGYVLKDAEHCFDFRTTGFTVPGGAVSRGIFKRALKKWLGCFHGGKPGYGKPWNA</sequence>
<dbReference type="Gene3D" id="3.40.50.1820">
    <property type="entry name" value="alpha/beta hydrolase"/>
    <property type="match status" value="2"/>
</dbReference>
<evidence type="ECO:0000313" key="7">
    <source>
        <dbReference type="EMBL" id="KAF2852461.1"/>
    </source>
</evidence>
<feature type="signal peptide" evidence="6">
    <location>
        <begin position="1"/>
        <end position="20"/>
    </location>
</feature>
<dbReference type="Pfam" id="PF05577">
    <property type="entry name" value="Peptidase_S28"/>
    <property type="match status" value="1"/>
</dbReference>
<comment type="similarity">
    <text evidence="1">Belongs to the peptidase S28 family.</text>
</comment>
<keyword evidence="4" id="KW-0378">Hydrolase</keyword>
<dbReference type="InterPro" id="IPR029058">
    <property type="entry name" value="AB_hydrolase_fold"/>
</dbReference>
<gene>
    <name evidence="7" type="ORF">T440DRAFT_553357</name>
</gene>
<organism evidence="7 8">
    <name type="scientific">Plenodomus tracheiphilus IPT5</name>
    <dbReference type="NCBI Taxonomy" id="1408161"/>
    <lineage>
        <taxon>Eukaryota</taxon>
        <taxon>Fungi</taxon>
        <taxon>Dikarya</taxon>
        <taxon>Ascomycota</taxon>
        <taxon>Pezizomycotina</taxon>
        <taxon>Dothideomycetes</taxon>
        <taxon>Pleosporomycetidae</taxon>
        <taxon>Pleosporales</taxon>
        <taxon>Pleosporineae</taxon>
        <taxon>Leptosphaeriaceae</taxon>
        <taxon>Plenodomus</taxon>
    </lineage>
</organism>
<dbReference type="PANTHER" id="PTHR11010">
    <property type="entry name" value="PROTEASE S28 PRO-X CARBOXYPEPTIDASE-RELATED"/>
    <property type="match status" value="1"/>
</dbReference>
<evidence type="ECO:0000256" key="4">
    <source>
        <dbReference type="ARBA" id="ARBA00022801"/>
    </source>
</evidence>
<reference evidence="7" key="1">
    <citation type="submission" date="2020-01" db="EMBL/GenBank/DDBJ databases">
        <authorList>
            <consortium name="DOE Joint Genome Institute"/>
            <person name="Haridas S."/>
            <person name="Albert R."/>
            <person name="Binder M."/>
            <person name="Bloem J."/>
            <person name="Labutti K."/>
            <person name="Salamov A."/>
            <person name="Andreopoulos B."/>
            <person name="Baker S.E."/>
            <person name="Barry K."/>
            <person name="Bills G."/>
            <person name="Bluhm B.H."/>
            <person name="Cannon C."/>
            <person name="Castanera R."/>
            <person name="Culley D.E."/>
            <person name="Daum C."/>
            <person name="Ezra D."/>
            <person name="Gonzalez J.B."/>
            <person name="Henrissat B."/>
            <person name="Kuo A."/>
            <person name="Liang C."/>
            <person name="Lipzen A."/>
            <person name="Lutzoni F."/>
            <person name="Magnuson J."/>
            <person name="Mondo S."/>
            <person name="Nolan M."/>
            <person name="Ohm R."/>
            <person name="Pangilinan J."/>
            <person name="Park H.-J."/>
            <person name="Ramirez L."/>
            <person name="Alfaro M."/>
            <person name="Sun H."/>
            <person name="Tritt A."/>
            <person name="Yoshinaga Y."/>
            <person name="Zwiers L.-H."/>
            <person name="Turgeon B.G."/>
            <person name="Goodwin S.B."/>
            <person name="Spatafora J.W."/>
            <person name="Crous P.W."/>
            <person name="Grigoriev I.V."/>
        </authorList>
    </citation>
    <scope>NUCLEOTIDE SEQUENCE</scope>
    <source>
        <strain evidence="7">IPT5</strain>
    </source>
</reference>
<dbReference type="GO" id="GO:0070008">
    <property type="term" value="F:serine-type exopeptidase activity"/>
    <property type="evidence" value="ECO:0007669"/>
    <property type="project" value="InterPro"/>
</dbReference>
<dbReference type="OrthoDB" id="1735038at2759"/>
<dbReference type="InterPro" id="IPR008758">
    <property type="entry name" value="Peptidase_S28"/>
</dbReference>
<feature type="chain" id="PRO_5025619792" description="Peptidase S28" evidence="6">
    <location>
        <begin position="21"/>
        <end position="590"/>
    </location>
</feature>
<dbReference type="PANTHER" id="PTHR11010:SF109">
    <property type="entry name" value="PEPTIDASE, FAMILY S28, PUTATIVE (AFU_ORTHOLOGUE AFUA_4G03790)-RELATED"/>
    <property type="match status" value="1"/>
</dbReference>
<evidence type="ECO:0000256" key="1">
    <source>
        <dbReference type="ARBA" id="ARBA00011079"/>
    </source>
</evidence>
<evidence type="ECO:0008006" key="9">
    <source>
        <dbReference type="Google" id="ProtNLM"/>
    </source>
</evidence>
<evidence type="ECO:0000313" key="8">
    <source>
        <dbReference type="Proteomes" id="UP000799423"/>
    </source>
</evidence>
<keyword evidence="3 6" id="KW-0732">Signal</keyword>
<keyword evidence="2" id="KW-0645">Protease</keyword>
<keyword evidence="8" id="KW-1185">Reference proteome</keyword>
<keyword evidence="5" id="KW-0325">Glycoprotein</keyword>
<dbReference type="Proteomes" id="UP000799423">
    <property type="component" value="Unassembled WGS sequence"/>
</dbReference>
<protein>
    <recommendedName>
        <fullName evidence="9">Peptidase S28</fullName>
    </recommendedName>
</protein>
<dbReference type="FunFam" id="3.40.50.1820:FF:000636">
    <property type="entry name" value="Serine peptidase, family S28, putative"/>
    <property type="match status" value="1"/>
</dbReference>
<evidence type="ECO:0000256" key="6">
    <source>
        <dbReference type="SAM" id="SignalP"/>
    </source>
</evidence>
<dbReference type="AlphaFoldDB" id="A0A6A7BAB1"/>
<proteinExistence type="inferred from homology"/>
<dbReference type="SUPFAM" id="SSF53474">
    <property type="entry name" value="alpha/beta-Hydrolases"/>
    <property type="match status" value="1"/>
</dbReference>
<dbReference type="EMBL" id="MU006298">
    <property type="protein sequence ID" value="KAF2852461.1"/>
    <property type="molecule type" value="Genomic_DNA"/>
</dbReference>
<evidence type="ECO:0000256" key="3">
    <source>
        <dbReference type="ARBA" id="ARBA00022729"/>
    </source>
</evidence>